<reference evidence="1 2" key="1">
    <citation type="submission" date="2020-07" db="EMBL/GenBank/DDBJ databases">
        <title>Halosimplex litoreum sp. nov. and Halosimplex rubrum sp. nov., isolated from different salt environments.</title>
        <authorList>
            <person name="Cui H."/>
        </authorList>
    </citation>
    <scope>NUCLEOTIDE SEQUENCE [LARGE SCALE GENOMIC DNA]</scope>
    <source>
        <strain evidence="1 2">R2</strain>
    </source>
</reference>
<keyword evidence="2" id="KW-1185">Reference proteome</keyword>
<accession>A0A7D5PA77</accession>
<proteinExistence type="predicted"/>
<dbReference type="GeneID" id="56085779"/>
<organism evidence="1 2">
    <name type="scientific">Halosimplex pelagicum</name>
    <dbReference type="NCBI Taxonomy" id="869886"/>
    <lineage>
        <taxon>Archaea</taxon>
        <taxon>Methanobacteriati</taxon>
        <taxon>Methanobacteriota</taxon>
        <taxon>Stenosarchaea group</taxon>
        <taxon>Halobacteria</taxon>
        <taxon>Halobacteriales</taxon>
        <taxon>Haloarculaceae</taxon>
        <taxon>Halosimplex</taxon>
    </lineage>
</organism>
<evidence type="ECO:0000313" key="2">
    <source>
        <dbReference type="Proteomes" id="UP000509346"/>
    </source>
</evidence>
<dbReference type="Pfam" id="PF20127">
    <property type="entry name" value="DUF6517"/>
    <property type="match status" value="1"/>
</dbReference>
<dbReference type="EMBL" id="CP058909">
    <property type="protein sequence ID" value="QLH84566.1"/>
    <property type="molecule type" value="Genomic_DNA"/>
</dbReference>
<gene>
    <name evidence="1" type="ORF">HZS54_24280</name>
</gene>
<dbReference type="Proteomes" id="UP000509346">
    <property type="component" value="Chromosome"/>
</dbReference>
<dbReference type="KEGG" id="hpel:HZS54_24280"/>
<protein>
    <submittedName>
        <fullName evidence="1">Uncharacterized protein</fullName>
    </submittedName>
</protein>
<dbReference type="InterPro" id="IPR045396">
    <property type="entry name" value="DUF6517"/>
</dbReference>
<dbReference type="AlphaFoldDB" id="A0A7D5PA77"/>
<sequence>MHTRQTFAALAVVLVTVTAGCGFITGQSALAFAASPATASDDALSETGYEEVAVENSTVTRNFSAAGQTRQVEVTNQQARYERGVDLGPLGSQRAAVFVTFASPEVEVATRTFNPISDMSTRQVLRQFESQYEGLSVGSHVENRSVRALGSQRTLEQFEGTATLAGSEVDVYVHAAKFQHEGDYIVAVGIYPQRLDGEAESVVALTEGLEHDGEE</sequence>
<dbReference type="OrthoDB" id="205286at2157"/>
<dbReference type="PROSITE" id="PS51257">
    <property type="entry name" value="PROKAR_LIPOPROTEIN"/>
    <property type="match status" value="1"/>
</dbReference>
<name>A0A7D5PA77_9EURY</name>
<dbReference type="RefSeq" id="WP_179919647.1">
    <property type="nucleotide sequence ID" value="NZ_CP058909.1"/>
</dbReference>
<evidence type="ECO:0000313" key="1">
    <source>
        <dbReference type="EMBL" id="QLH84566.1"/>
    </source>
</evidence>